<dbReference type="AlphaFoldDB" id="A0A2G9GU40"/>
<dbReference type="Proteomes" id="UP000231279">
    <property type="component" value="Unassembled WGS sequence"/>
</dbReference>
<dbReference type="PANTHER" id="PTHR35748:SF1">
    <property type="entry name" value="OS05G0358400 PROTEIN"/>
    <property type="match status" value="1"/>
</dbReference>
<comment type="caution">
    <text evidence="1">The sequence shown here is derived from an EMBL/GenBank/DDBJ whole genome shotgun (WGS) entry which is preliminary data.</text>
</comment>
<proteinExistence type="predicted"/>
<name>A0A2G9GU40_9LAMI</name>
<dbReference type="PANTHER" id="PTHR35748">
    <property type="entry name" value="OS05G0358400 PROTEIN"/>
    <property type="match status" value="1"/>
</dbReference>
<keyword evidence="2" id="KW-1185">Reference proteome</keyword>
<organism evidence="1 2">
    <name type="scientific">Handroanthus impetiginosus</name>
    <dbReference type="NCBI Taxonomy" id="429701"/>
    <lineage>
        <taxon>Eukaryota</taxon>
        <taxon>Viridiplantae</taxon>
        <taxon>Streptophyta</taxon>
        <taxon>Embryophyta</taxon>
        <taxon>Tracheophyta</taxon>
        <taxon>Spermatophyta</taxon>
        <taxon>Magnoliopsida</taxon>
        <taxon>eudicotyledons</taxon>
        <taxon>Gunneridae</taxon>
        <taxon>Pentapetalae</taxon>
        <taxon>asterids</taxon>
        <taxon>lamiids</taxon>
        <taxon>Lamiales</taxon>
        <taxon>Bignoniaceae</taxon>
        <taxon>Crescentiina</taxon>
        <taxon>Tabebuia alliance</taxon>
        <taxon>Handroanthus</taxon>
    </lineage>
</organism>
<dbReference type="OrthoDB" id="565040at2759"/>
<sequence>MIPISSNLTLARFPYLPRAFSCCYSCVCLTCSCPLISPPLATPSPPQLLPLCNRRHRLAMTVSDSLSQPTPLPPDALPFELKNEADFDQIFSPDGLVSVCGFGSLLSEKSARSTFPDLINFRIAKLNGFRRVFAHVAPIFFERGIAEPETKEISSLSVEPCESETLVVTTFEIQRSEIPSYIEREHEFRFLAVTPETFNGLLYTTPSVLCARYSDEEYFQNRCKGSEEIFFQRYGRYGIQKIWMDDILPCRVYLRHCVLAAKNLSDAAYDNFLDHTFLGDRKTTIRKYLATTGSGIMEEEPPEELKHRYGG</sequence>
<dbReference type="EMBL" id="NKXS01003696">
    <property type="protein sequence ID" value="PIN08801.1"/>
    <property type="molecule type" value="Genomic_DNA"/>
</dbReference>
<evidence type="ECO:0000313" key="1">
    <source>
        <dbReference type="EMBL" id="PIN08801.1"/>
    </source>
</evidence>
<reference evidence="2" key="1">
    <citation type="journal article" date="2018" name="Gigascience">
        <title>Genome assembly of the Pink Ipe (Handroanthus impetiginosus, Bignoniaceae), a highly valued, ecologically keystone Neotropical timber forest tree.</title>
        <authorList>
            <person name="Silva-Junior O.B."/>
            <person name="Grattapaglia D."/>
            <person name="Novaes E."/>
            <person name="Collevatti R.G."/>
        </authorList>
    </citation>
    <scope>NUCLEOTIDE SEQUENCE [LARGE SCALE GENOMIC DNA]</scope>
    <source>
        <strain evidence="2">cv. UFG-1</strain>
    </source>
</reference>
<accession>A0A2G9GU40</accession>
<evidence type="ECO:0000313" key="2">
    <source>
        <dbReference type="Proteomes" id="UP000231279"/>
    </source>
</evidence>
<gene>
    <name evidence="1" type="ORF">CDL12_18620</name>
</gene>
<protein>
    <submittedName>
        <fullName evidence="1">Uncharacterized protein</fullName>
    </submittedName>
</protein>